<dbReference type="AlphaFoldDB" id="A0AAD4N6H9"/>
<accession>A0AAD4N6H9</accession>
<evidence type="ECO:0000256" key="1">
    <source>
        <dbReference type="SAM" id="MobiDB-lite"/>
    </source>
</evidence>
<comment type="caution">
    <text evidence="2">The sequence shown here is derived from an EMBL/GenBank/DDBJ whole genome shotgun (WGS) entry which is preliminary data.</text>
</comment>
<protein>
    <submittedName>
        <fullName evidence="2">Uncharacterized protein</fullName>
    </submittedName>
</protein>
<dbReference type="Proteomes" id="UP001201812">
    <property type="component" value="Unassembled WGS sequence"/>
</dbReference>
<gene>
    <name evidence="2" type="ORF">DdX_08665</name>
</gene>
<feature type="region of interest" description="Disordered" evidence="1">
    <location>
        <begin position="211"/>
        <end position="261"/>
    </location>
</feature>
<name>A0AAD4N6H9_9BILA</name>
<proteinExistence type="predicted"/>
<keyword evidence="3" id="KW-1185">Reference proteome</keyword>
<organism evidence="2 3">
    <name type="scientific">Ditylenchus destructor</name>
    <dbReference type="NCBI Taxonomy" id="166010"/>
    <lineage>
        <taxon>Eukaryota</taxon>
        <taxon>Metazoa</taxon>
        <taxon>Ecdysozoa</taxon>
        <taxon>Nematoda</taxon>
        <taxon>Chromadorea</taxon>
        <taxon>Rhabditida</taxon>
        <taxon>Tylenchina</taxon>
        <taxon>Tylenchomorpha</taxon>
        <taxon>Sphaerularioidea</taxon>
        <taxon>Anguinidae</taxon>
        <taxon>Anguininae</taxon>
        <taxon>Ditylenchus</taxon>
    </lineage>
</organism>
<evidence type="ECO:0000313" key="3">
    <source>
        <dbReference type="Proteomes" id="UP001201812"/>
    </source>
</evidence>
<evidence type="ECO:0000313" key="2">
    <source>
        <dbReference type="EMBL" id="KAI1714564.1"/>
    </source>
</evidence>
<sequence length="321" mass="36221">MAYHIGSFTSEELEMIVRHAVTNLYSASQVQQSPDEIPICLDKGDHIELLIDGVTEVLTNLSNIFVASSCRNIPTEQLQFLVDASYFSLAAARTRRRLKSKKTFAKLASTRHYMQFPLGRAVNHVLASYSGNCHDRYHICKSIAEIFTTGAQPNECHSTFLSEEQLTHYYGVIRSHLQTVLPNENPSRKLQSLLMQDLKFSELLQRVADMPKCRQPRKKKSDSRPIVITNEIDSESCPEGSLDANTNSYAPTQSADINTDTECSQCSSRGFSKSESIPARTSEQTMHTFKPNFCPNDLAEQQLETREYKEKVSIGILEFPE</sequence>
<reference evidence="2" key="1">
    <citation type="submission" date="2022-01" db="EMBL/GenBank/DDBJ databases">
        <title>Genome Sequence Resource for Two Populations of Ditylenchus destructor, the Migratory Endoparasitic Phytonematode.</title>
        <authorList>
            <person name="Zhang H."/>
            <person name="Lin R."/>
            <person name="Xie B."/>
        </authorList>
    </citation>
    <scope>NUCLEOTIDE SEQUENCE</scope>
    <source>
        <strain evidence="2">BazhouSP</strain>
    </source>
</reference>
<feature type="compositionally biased region" description="Polar residues" evidence="1">
    <location>
        <begin position="243"/>
        <end position="261"/>
    </location>
</feature>
<dbReference type="EMBL" id="JAKKPZ010000013">
    <property type="protein sequence ID" value="KAI1714564.1"/>
    <property type="molecule type" value="Genomic_DNA"/>
</dbReference>